<evidence type="ECO:0000313" key="3">
    <source>
        <dbReference type="Proteomes" id="UP001497644"/>
    </source>
</evidence>
<evidence type="ECO:0000256" key="1">
    <source>
        <dbReference type="SAM" id="MobiDB-lite"/>
    </source>
</evidence>
<dbReference type="EMBL" id="OZ034836">
    <property type="protein sequence ID" value="CAL1677774.1"/>
    <property type="molecule type" value="Genomic_DNA"/>
</dbReference>
<feature type="region of interest" description="Disordered" evidence="1">
    <location>
        <begin position="32"/>
        <end position="89"/>
    </location>
</feature>
<evidence type="ECO:0000313" key="2">
    <source>
        <dbReference type="EMBL" id="CAL1677774.1"/>
    </source>
</evidence>
<keyword evidence="3" id="KW-1185">Reference proteome</keyword>
<proteinExistence type="predicted"/>
<organism evidence="2 3">
    <name type="scientific">Lasius platythorax</name>
    <dbReference type="NCBI Taxonomy" id="488582"/>
    <lineage>
        <taxon>Eukaryota</taxon>
        <taxon>Metazoa</taxon>
        <taxon>Ecdysozoa</taxon>
        <taxon>Arthropoda</taxon>
        <taxon>Hexapoda</taxon>
        <taxon>Insecta</taxon>
        <taxon>Pterygota</taxon>
        <taxon>Neoptera</taxon>
        <taxon>Endopterygota</taxon>
        <taxon>Hymenoptera</taxon>
        <taxon>Apocrita</taxon>
        <taxon>Aculeata</taxon>
        <taxon>Formicoidea</taxon>
        <taxon>Formicidae</taxon>
        <taxon>Formicinae</taxon>
        <taxon>Lasius</taxon>
        <taxon>Lasius</taxon>
    </lineage>
</organism>
<accession>A0AAV2NE86</accession>
<reference evidence="2" key="1">
    <citation type="submission" date="2024-04" db="EMBL/GenBank/DDBJ databases">
        <authorList>
            <consortium name="Molecular Ecology Group"/>
        </authorList>
    </citation>
    <scope>NUCLEOTIDE SEQUENCE</scope>
</reference>
<dbReference type="Proteomes" id="UP001497644">
    <property type="component" value="Chromosome 13"/>
</dbReference>
<feature type="compositionally biased region" description="Basic residues" evidence="1">
    <location>
        <begin position="65"/>
        <end position="78"/>
    </location>
</feature>
<protein>
    <submittedName>
        <fullName evidence="2">Uncharacterized protein</fullName>
    </submittedName>
</protein>
<dbReference type="AlphaFoldDB" id="A0AAV2NE86"/>
<sequence>MFNNIVFTILSYCYYGVIWKEWVREVLSTNGRYKPDPGWPKSRSRKLSDAPHVQVPWPTESVQKTKTKKKKKKKKKRGKGVERVGREWRRGVLSASPLASLSLDTPFSGSPTPGGGP</sequence>
<name>A0AAV2NE86_9HYME</name>
<feature type="compositionally biased region" description="Basic and acidic residues" evidence="1">
    <location>
        <begin position="79"/>
        <end position="89"/>
    </location>
</feature>
<gene>
    <name evidence="2" type="ORF">LPLAT_LOCUS3741</name>
</gene>